<sequence length="488" mass="55700">MATLTAQQLGHLRHFDNLSRQQPNDWSLMQGKGTGQEDFGSYRFQLAYMAYALALTHRHHLPAAPGLFQPTIVRLIDKILLPETWLYWRDLSRGGAVANAWLGTLPEEWNPVVRDNIMYSAYVQSMALLHDYMFASDRYAQPESLTFHHWSYFWGGEEKRFAYDRDTLNDHIYWQMVENGYLGVACEPNCVFQICNQPAILGFRLHDLITGTTRADEVVAGYEQAWADFGRLDTNGHYNMMISQDTRAVRANEAPSPWVDAWCGALMNMWNHDFVHDNYPRQSKAFYRHKPDGTVSVDPAPARYVQGNRVISDTCNFGWTAVWAAEMGDTPNLTGMLKHADTYMNPTWRDSGLYYPRNDTPTDTDGNLTEIEPMTGNVLLAYARLNVPDGLWGLYNTPWPPSHFTQPALVSVSRDVDVSQAEVIDGTLITRLRRDETLPGDGIVHVGRVPGHWQLRIDGQPANIRRVDDHLVLQAKPQWQTYTVEPRP</sequence>
<accession>A0ABS8Z8C1</accession>
<gene>
    <name evidence="2" type="ORF">LWC34_14970</name>
</gene>
<dbReference type="EMBL" id="JAJVCN010000001">
    <property type="protein sequence ID" value="MCE7004126.1"/>
    <property type="molecule type" value="Genomic_DNA"/>
</dbReference>
<dbReference type="RefSeq" id="WP_233725664.1">
    <property type="nucleotide sequence ID" value="NZ_JAJVCN010000001.1"/>
</dbReference>
<reference evidence="2 3" key="1">
    <citation type="submission" date="2021-12" db="EMBL/GenBank/DDBJ databases">
        <title>Genome sequence of Kibdelosporangium philippinense ATCC 49844.</title>
        <authorList>
            <person name="Fedorov E.A."/>
            <person name="Omeragic M."/>
            <person name="Shalygina K.F."/>
            <person name="Maclea K.S."/>
        </authorList>
    </citation>
    <scope>NUCLEOTIDE SEQUENCE [LARGE SCALE GENOMIC DNA]</scope>
    <source>
        <strain evidence="2 3">ATCC 49844</strain>
    </source>
</reference>
<dbReference type="InterPro" id="IPR041411">
    <property type="entry name" value="Ldi"/>
</dbReference>
<dbReference type="Pfam" id="PF18566">
    <property type="entry name" value="Ldi"/>
    <property type="match status" value="1"/>
</dbReference>
<proteinExistence type="predicted"/>
<feature type="domain" description="Linalool dehydratase/isomerase" evidence="1">
    <location>
        <begin position="43"/>
        <end position="360"/>
    </location>
</feature>
<evidence type="ECO:0000259" key="1">
    <source>
        <dbReference type="Pfam" id="PF18566"/>
    </source>
</evidence>
<protein>
    <recommendedName>
        <fullName evidence="1">Linalool dehydratase/isomerase domain-containing protein</fullName>
    </recommendedName>
</protein>
<keyword evidence="3" id="KW-1185">Reference proteome</keyword>
<organism evidence="2 3">
    <name type="scientific">Kibdelosporangium philippinense</name>
    <dbReference type="NCBI Taxonomy" id="211113"/>
    <lineage>
        <taxon>Bacteria</taxon>
        <taxon>Bacillati</taxon>
        <taxon>Actinomycetota</taxon>
        <taxon>Actinomycetes</taxon>
        <taxon>Pseudonocardiales</taxon>
        <taxon>Pseudonocardiaceae</taxon>
        <taxon>Kibdelosporangium</taxon>
    </lineage>
</organism>
<dbReference type="Proteomes" id="UP001521150">
    <property type="component" value="Unassembled WGS sequence"/>
</dbReference>
<evidence type="ECO:0000313" key="2">
    <source>
        <dbReference type="EMBL" id="MCE7004126.1"/>
    </source>
</evidence>
<name>A0ABS8Z8C1_9PSEU</name>
<evidence type="ECO:0000313" key="3">
    <source>
        <dbReference type="Proteomes" id="UP001521150"/>
    </source>
</evidence>
<comment type="caution">
    <text evidence="2">The sequence shown here is derived from an EMBL/GenBank/DDBJ whole genome shotgun (WGS) entry which is preliminary data.</text>
</comment>